<protein>
    <recommendedName>
        <fullName evidence="4">GlsB/YeaQ/YmgE family stress response membrane protein</fullName>
    </recommendedName>
</protein>
<feature type="transmembrane region" description="Helical" evidence="1">
    <location>
        <begin position="59"/>
        <end position="80"/>
    </location>
</feature>
<evidence type="ECO:0000256" key="1">
    <source>
        <dbReference type="SAM" id="Phobius"/>
    </source>
</evidence>
<sequence length="85" mass="8641">MMWTTPALILFLGMGAGLLRHVAVGGGARRLMLDLMLGCLGFALGHGLGQLLAPGFGQIGTTAVIPGMLGAGVLLGVSSIPSRRR</sequence>
<reference evidence="3" key="1">
    <citation type="submission" date="2017-09" db="EMBL/GenBank/DDBJ databases">
        <title>Metaegenomics of thermophilic ammonia-oxidizing enrichment culture.</title>
        <authorList>
            <person name="Kato S."/>
            <person name="Suzuki K."/>
        </authorList>
    </citation>
    <scope>NUCLEOTIDE SEQUENCE [LARGE SCALE GENOMIC DNA]</scope>
</reference>
<dbReference type="Proteomes" id="UP000236642">
    <property type="component" value="Unassembled WGS sequence"/>
</dbReference>
<keyword evidence="1" id="KW-0472">Membrane</keyword>
<feature type="transmembrane region" description="Helical" evidence="1">
    <location>
        <begin position="6"/>
        <end position="23"/>
    </location>
</feature>
<evidence type="ECO:0008006" key="4">
    <source>
        <dbReference type="Google" id="ProtNLM"/>
    </source>
</evidence>
<organism evidence="2 3">
    <name type="scientific">Candidatus Thermoflexus japonica</name>
    <dbReference type="NCBI Taxonomy" id="2035417"/>
    <lineage>
        <taxon>Bacteria</taxon>
        <taxon>Bacillati</taxon>
        <taxon>Chloroflexota</taxon>
        <taxon>Thermoflexia</taxon>
        <taxon>Thermoflexales</taxon>
        <taxon>Thermoflexaceae</taxon>
        <taxon>Thermoflexus</taxon>
    </lineage>
</organism>
<dbReference type="AlphaFoldDB" id="A0A2H5Y9I8"/>
<comment type="caution">
    <text evidence="2">The sequence shown here is derived from an EMBL/GenBank/DDBJ whole genome shotgun (WGS) entry which is preliminary data.</text>
</comment>
<gene>
    <name evidence="2" type="ORF">HRbin22_02391</name>
</gene>
<dbReference type="EMBL" id="BEHY01000109">
    <property type="protein sequence ID" value="GBD10126.1"/>
    <property type="molecule type" value="Genomic_DNA"/>
</dbReference>
<proteinExistence type="predicted"/>
<keyword evidence="1" id="KW-1133">Transmembrane helix</keyword>
<keyword evidence="1" id="KW-0812">Transmembrane</keyword>
<evidence type="ECO:0000313" key="3">
    <source>
        <dbReference type="Proteomes" id="UP000236642"/>
    </source>
</evidence>
<accession>A0A2H5Y9I8</accession>
<evidence type="ECO:0000313" key="2">
    <source>
        <dbReference type="EMBL" id="GBD10126.1"/>
    </source>
</evidence>
<name>A0A2H5Y9I8_9CHLR</name>
<feature type="transmembrane region" description="Helical" evidence="1">
    <location>
        <begin position="35"/>
        <end position="53"/>
    </location>
</feature>